<name>S6ACR4_METRE</name>
<keyword evidence="7" id="KW-0732">Signal</keyword>
<dbReference type="InterPro" id="IPR008707">
    <property type="entry name" value="B-propeller_PilY1"/>
</dbReference>
<dbReference type="KEGG" id="pre:PCA10_09350"/>
<comment type="subcellular location">
    <subcellularLocation>
        <location evidence="1">Fimbrium</location>
    </subcellularLocation>
</comment>
<dbReference type="HOGENOM" id="CLU_244279_0_0_6"/>
<reference evidence="9 10" key="1">
    <citation type="journal article" date="2013" name="Genome Announc.">
        <title>Complete Genome Sequence of the Carbazole Degrader Pseudomonas resinovorans Strain CA10 (NBRC 106553).</title>
        <authorList>
            <person name="Shintani M."/>
            <person name="Hosoyama A."/>
            <person name="Ohji S."/>
            <person name="Tsuchikane K."/>
            <person name="Takarada H."/>
            <person name="Yamazoe A."/>
            <person name="Fujita N."/>
            <person name="Nojiri H."/>
        </authorList>
    </citation>
    <scope>NUCLEOTIDE SEQUENCE [LARGE SCALE GENOMIC DNA]</scope>
    <source>
        <strain evidence="9 10">NBRC 106553</strain>
    </source>
</reference>
<evidence type="ECO:0000256" key="5">
    <source>
        <dbReference type="ARBA" id="ARBA00022837"/>
    </source>
</evidence>
<dbReference type="OrthoDB" id="7156875at2"/>
<dbReference type="Proteomes" id="UP000015503">
    <property type="component" value="Chromosome"/>
</dbReference>
<proteinExistence type="inferred from homology"/>
<comment type="similarity">
    <text evidence="2">Belongs to the PilY1 family.</text>
</comment>
<dbReference type="GO" id="GO:0046872">
    <property type="term" value="F:metal ion binding"/>
    <property type="evidence" value="ECO:0007669"/>
    <property type="project" value="UniProtKB-KW"/>
</dbReference>
<dbReference type="SUPFAM" id="SSF53300">
    <property type="entry name" value="vWA-like"/>
    <property type="match status" value="1"/>
</dbReference>
<evidence type="ECO:0000256" key="7">
    <source>
        <dbReference type="SAM" id="SignalP"/>
    </source>
</evidence>
<organism evidence="9 10">
    <name type="scientific">Metapseudomonas resinovorans NBRC 106553</name>
    <dbReference type="NCBI Taxonomy" id="1245471"/>
    <lineage>
        <taxon>Bacteria</taxon>
        <taxon>Pseudomonadati</taxon>
        <taxon>Pseudomonadota</taxon>
        <taxon>Gammaproteobacteria</taxon>
        <taxon>Pseudomonadales</taxon>
        <taxon>Pseudomonadaceae</taxon>
        <taxon>Metapseudomonas</taxon>
    </lineage>
</organism>
<protein>
    <recommendedName>
        <fullName evidence="8">PilY1 beta-propeller domain-containing protein</fullName>
    </recommendedName>
</protein>
<gene>
    <name evidence="9" type="ORF">PCA10_09350</name>
</gene>
<feature type="domain" description="PilY1 beta-propeller" evidence="8">
    <location>
        <begin position="1072"/>
        <end position="1332"/>
    </location>
</feature>
<keyword evidence="6" id="KW-0281">Fimbrium</keyword>
<dbReference type="RefSeq" id="WP_016490869.1">
    <property type="nucleotide sequence ID" value="NC_021499.1"/>
</dbReference>
<evidence type="ECO:0000313" key="10">
    <source>
        <dbReference type="Proteomes" id="UP000015503"/>
    </source>
</evidence>
<feature type="chain" id="PRO_5004545451" description="PilY1 beta-propeller domain-containing protein" evidence="7">
    <location>
        <begin position="30"/>
        <end position="1601"/>
    </location>
</feature>
<dbReference type="SUPFAM" id="SSF50998">
    <property type="entry name" value="Quinoprotein alcohol dehydrogenase-like"/>
    <property type="match status" value="1"/>
</dbReference>
<feature type="signal peptide" evidence="7">
    <location>
        <begin position="1"/>
        <end position="29"/>
    </location>
</feature>
<keyword evidence="10" id="KW-1185">Reference proteome</keyword>
<dbReference type="EMBL" id="AP013068">
    <property type="protein sequence ID" value="BAN46667.1"/>
    <property type="molecule type" value="Genomic_DNA"/>
</dbReference>
<evidence type="ECO:0000256" key="4">
    <source>
        <dbReference type="ARBA" id="ARBA00022723"/>
    </source>
</evidence>
<dbReference type="STRING" id="1245471.PCA10_09350"/>
<evidence type="ECO:0000259" key="8">
    <source>
        <dbReference type="Pfam" id="PF05567"/>
    </source>
</evidence>
<dbReference type="Pfam" id="PF05567">
    <property type="entry name" value="T4P_PilY1"/>
    <property type="match status" value="1"/>
</dbReference>
<dbReference type="GO" id="GO:0009289">
    <property type="term" value="C:pilus"/>
    <property type="evidence" value="ECO:0007669"/>
    <property type="project" value="UniProtKB-SubCell"/>
</dbReference>
<sequence>MHKKLDTTSRFTVSLMAGLLLFSGANSYADDTEIFFGGPAIDSGIRPNVLFVLDNSGSMNWRLNSNNTATGSQQSRMDVLKASFQDIMSHTRDINVGVMVLNSRAAYGDSRFVYPVTYIDQPLPGNADLVATTPGIRASTDDATQGSVTHAAVTTDPTLVMGTISSLQDIDGSAGTSVLTTTGSFYRVTVSNTEYACRLSPPSRSGTLRCTNTAKTDLNLKRSAPEEPLFNFQDLNVPGNSTISEAYIEVTPTNTPTQSNRRNPTFNVQMERSKAPAALNDNNTLGTRTYLTSTTTQASGWTSGNRVRMDITGLIQTLRTSTPATNPTNSPITGVFVRLTPNSNNNNNQDYTFCAENCSTGNAPTLVIRYTNPGYAPEQRMGALRFQDVGIPQGATITEARISFVPAATTTTPFPTFEVKAERQGNANGFTAGEDLRSRSKTNALTTWSPNNWPLQATPAPIQGPDVTAQVQEVVGLTGWCGNNAMAFYLDPTSTNGAISASSFDGAGGLQPTLTVSYTGGTGGCFNSIVETRITDEKGDGHQNSSGAVTLGALTLPLTTREIGARFDNLPINPGAEIMEAKVVITPAATVNSPSQTSLISFQNSNNSAAFTTGNNNFSNRNSRTSEVQCQINNTTGWVAGQPVTCDIAGLASSLTSIFSVSNSWTRGNALTMFLRHTATSTLTATAFETNPTQSIKLRLKIRNGGLSTTVRSHVNALVQNMYAEDGTPIVPTLYDAARYLKGSISGRPTPINSTCQANHVVLLTDGQANNNTDTAKNGIASMINASCASADDGERCARDLATYLYANDQAPNIDGKNNVITHTVGFALDASGDTASANIKAFLREVATNGGGATYTAESASELSTAFNRIIQEVLATDTTFVSPGATVNQFNRQTNRNEIYFALFKPSENDRWIGNLKRYKLTNTTGSEVLDADNIAAIDPLTGFFKSTARSFWSTGDDGGNTELGGAAANMPAAAGRSLFTYIGNSPSSAVSLDAQAHRLNTANTNLTESLLGASSTTERTQLINWIRGLNTDNTARNAMGDPLHSVPRLLTYKCNTFSNAALTACSDEDQTAFVGTNEGMVHAINTSNGVEQFAFMPQELLPNIKPLMVDAKSTSVKPRIYGMDNSVVIWANDANNNGVIYGGRDPASTDTPRQLTGLNSGEFVYAYATMGRGGSNLYSLDVTDRTAPKMRWFIRGASVNTTQPQTPTPGFERLGQTWSTPVLTTINVGGTATKVLIFGGGYDKNQDNVKARTADGMGNAIYIVDATTGALIWSASATSGHTLTLNKMQYSIPAPIRVIDIDRDGKADQFFVGDMGGQIWRFFINNGSAASSLVSPVNGNGSGAPDANDGVFADVIAADTGSETPAELERKLRRFYNEPDVSLLNINGTRTLTVNIGSGYRGHPLNAVTQDRFYSFRTPLVYNPTTDAANTHTTLTESSMYDATDNLIQEGSNSQQQTASTAFTRTSGGWFIRLENPGEKVLSDSATFAGLLVFTTYEPTASINSCRAAQGISRAYTVNLFDATPAADNVDGTPEKADRSTLLKTSGIPPKPVFLLPDNGGGSGGGGDENGPWVLCIGTVCKTIKGPYQESTYWIDDN</sequence>
<dbReference type="eggNOG" id="COG3419">
    <property type="taxonomic scope" value="Bacteria"/>
</dbReference>
<dbReference type="Gene3D" id="3.40.50.410">
    <property type="entry name" value="von Willebrand factor, type A domain"/>
    <property type="match status" value="2"/>
</dbReference>
<keyword evidence="3" id="KW-1029">Fimbrium biogenesis</keyword>
<evidence type="ECO:0000256" key="1">
    <source>
        <dbReference type="ARBA" id="ARBA00004561"/>
    </source>
</evidence>
<dbReference type="eggNOG" id="COG2304">
    <property type="taxonomic scope" value="Bacteria"/>
</dbReference>
<keyword evidence="5" id="KW-0106">Calcium</keyword>
<evidence type="ECO:0000313" key="9">
    <source>
        <dbReference type="EMBL" id="BAN46667.1"/>
    </source>
</evidence>
<dbReference type="InterPro" id="IPR036465">
    <property type="entry name" value="vWFA_dom_sf"/>
</dbReference>
<accession>S6ACR4</accession>
<evidence type="ECO:0000256" key="3">
    <source>
        <dbReference type="ARBA" id="ARBA00022558"/>
    </source>
</evidence>
<keyword evidence="4" id="KW-0479">Metal-binding</keyword>
<dbReference type="InterPro" id="IPR011047">
    <property type="entry name" value="Quinoprotein_ADH-like_sf"/>
</dbReference>
<dbReference type="PATRIC" id="fig|1245471.3.peg.941"/>
<evidence type="ECO:0000256" key="6">
    <source>
        <dbReference type="ARBA" id="ARBA00023263"/>
    </source>
</evidence>
<evidence type="ECO:0000256" key="2">
    <source>
        <dbReference type="ARBA" id="ARBA00008387"/>
    </source>
</evidence>